<accession>A0ABZ0PUZ8</accession>
<dbReference type="EMBL" id="CP137892">
    <property type="protein sequence ID" value="WPC05003.1"/>
    <property type="molecule type" value="Genomic_DNA"/>
</dbReference>
<dbReference type="Proteomes" id="UP001305928">
    <property type="component" value="Chromosome"/>
</dbReference>
<reference evidence="1 2" key="1">
    <citation type="submission" date="2023-11" db="EMBL/GenBank/DDBJ databases">
        <title>Complete genome of Pseudomonas benzenivorans BA3361.</title>
        <authorList>
            <person name="Shin S.Y."/>
            <person name="Song J."/>
            <person name="Kang H."/>
        </authorList>
    </citation>
    <scope>NUCLEOTIDE SEQUENCE [LARGE SCALE GENOMIC DNA]</scope>
    <source>
        <strain evidence="1 2">HNIBRBA3361</strain>
    </source>
</reference>
<evidence type="ECO:0008006" key="3">
    <source>
        <dbReference type="Google" id="ProtNLM"/>
    </source>
</evidence>
<gene>
    <name evidence="1" type="ORF">SBP02_19970</name>
</gene>
<proteinExistence type="predicted"/>
<dbReference type="RefSeq" id="WP_318644143.1">
    <property type="nucleotide sequence ID" value="NZ_CP137892.1"/>
</dbReference>
<protein>
    <recommendedName>
        <fullName evidence="3">Type IV pili methyl-accepting chemotaxis transducer N-term</fullName>
    </recommendedName>
</protein>
<name>A0ABZ0PUZ8_9PSED</name>
<evidence type="ECO:0000313" key="1">
    <source>
        <dbReference type="EMBL" id="WPC05003.1"/>
    </source>
</evidence>
<evidence type="ECO:0000313" key="2">
    <source>
        <dbReference type="Proteomes" id="UP001305928"/>
    </source>
</evidence>
<sequence length="248" mass="27503">MRFESLLRPLLLWTLGVLVSLPPLAVAEAASPQVQAQAYASRATSSLLLLRGEGFQNSHRQRLENDIQTLAAAVQSLPQSSDALRASHLELVTQLRRGVSFGPSEDNVPWGYPQELAKALREFLHAARQLAHAGDSELSAKVEYLAVQYLSRSYIGSFEIAREQPDTYLGQDERLLVPAVDQELATLDAKADPALTKLRVRWEYLKAALSDMNSKSNTLQSVSGRPFAPITVDRHSRALTQQWMAQSR</sequence>
<keyword evidence="2" id="KW-1185">Reference proteome</keyword>
<organism evidence="1 2">
    <name type="scientific">Pseudomonas benzenivorans</name>
    <dbReference type="NCBI Taxonomy" id="556533"/>
    <lineage>
        <taxon>Bacteria</taxon>
        <taxon>Pseudomonadati</taxon>
        <taxon>Pseudomonadota</taxon>
        <taxon>Gammaproteobacteria</taxon>
        <taxon>Pseudomonadales</taxon>
        <taxon>Pseudomonadaceae</taxon>
        <taxon>Pseudomonas</taxon>
    </lineage>
</organism>